<gene>
    <name evidence="2" type="ORF">GO485_03100</name>
    <name evidence="3" type="ORF">IP92_01579</name>
</gene>
<evidence type="ECO:0000313" key="4">
    <source>
        <dbReference type="Proteomes" id="UP000315112"/>
    </source>
</evidence>
<dbReference type="Pfam" id="PF03473">
    <property type="entry name" value="MOSC"/>
    <property type="match status" value="1"/>
</dbReference>
<dbReference type="EMBL" id="VLKW01000002">
    <property type="protein sequence ID" value="TWI50350.1"/>
    <property type="molecule type" value="Genomic_DNA"/>
</dbReference>
<accession>A0A562Q1M1</accession>
<dbReference type="RefSeq" id="WP_145873957.1">
    <property type="nucleotide sequence ID" value="NZ_CP046904.1"/>
</dbReference>
<dbReference type="EMBL" id="CP046904">
    <property type="protein sequence ID" value="QGZ38134.1"/>
    <property type="molecule type" value="Genomic_DNA"/>
</dbReference>
<keyword evidence="5" id="KW-1185">Reference proteome</keyword>
<sequence length="233" mass="25360">MTARIDQLFAGPARPLSRPGHPDVASGIAKLPLAGPVRLTATGLDGDEQGDRAWHGGPEKALHHYAAEHYPLWRTLYPDSPVPLAAGAFGENVSTAGMTEATVCIGDVYRIGGALVQVSQGRQPCWRLNRRLGSGDAALAMQTAGCTGWYYRVLEEGLLARHDPIVLVERPCPAWPLARLIAALFTADRDAPALHGEWRAASLLAPLAPNWRATFARRTETGRIEDWARRLYE</sequence>
<name>A0A562Q1M1_9BURK</name>
<dbReference type="Proteomes" id="UP000437862">
    <property type="component" value="Chromosome"/>
</dbReference>
<dbReference type="InterPro" id="IPR011037">
    <property type="entry name" value="Pyrv_Knase-like_insert_dom_sf"/>
</dbReference>
<dbReference type="SUPFAM" id="SSF50800">
    <property type="entry name" value="PK beta-barrel domain-like"/>
    <property type="match status" value="1"/>
</dbReference>
<feature type="domain" description="MOSC" evidence="1">
    <location>
        <begin position="31"/>
        <end position="168"/>
    </location>
</feature>
<dbReference type="AlphaFoldDB" id="A0A562Q1M1"/>
<reference evidence="3 4" key="1">
    <citation type="journal article" date="2015" name="Stand. Genomic Sci.">
        <title>Genomic Encyclopedia of Bacterial and Archaeal Type Strains, Phase III: the genomes of soil and plant-associated and newly described type strains.</title>
        <authorList>
            <person name="Whitman W.B."/>
            <person name="Woyke T."/>
            <person name="Klenk H.P."/>
            <person name="Zhou Y."/>
            <person name="Lilburn T.G."/>
            <person name="Beck B.J."/>
            <person name="De Vos P."/>
            <person name="Vandamme P."/>
            <person name="Eisen J.A."/>
            <person name="Garrity G."/>
            <person name="Hugenholtz P."/>
            <person name="Kyrpides N.C."/>
        </authorList>
    </citation>
    <scope>NUCLEOTIDE SEQUENCE [LARGE SCALE GENOMIC DNA]</scope>
    <source>
        <strain evidence="3 4">CGMCC 1.10685</strain>
    </source>
</reference>
<evidence type="ECO:0000313" key="5">
    <source>
        <dbReference type="Proteomes" id="UP000437862"/>
    </source>
</evidence>
<dbReference type="OrthoDB" id="9786134at2"/>
<dbReference type="GO" id="GO:0003824">
    <property type="term" value="F:catalytic activity"/>
    <property type="evidence" value="ECO:0007669"/>
    <property type="project" value="InterPro"/>
</dbReference>
<dbReference type="GO" id="GO:0030170">
    <property type="term" value="F:pyridoxal phosphate binding"/>
    <property type="evidence" value="ECO:0007669"/>
    <property type="project" value="InterPro"/>
</dbReference>
<dbReference type="InterPro" id="IPR005302">
    <property type="entry name" value="MoCF_Sase_C"/>
</dbReference>
<protein>
    <submittedName>
        <fullName evidence="2 3">MOSC domain-containing protein</fullName>
    </submittedName>
</protein>
<dbReference type="PANTHER" id="PTHR30212:SF2">
    <property type="entry name" value="PROTEIN YIIM"/>
    <property type="match status" value="1"/>
</dbReference>
<proteinExistence type="predicted"/>
<dbReference type="Gene3D" id="2.40.33.20">
    <property type="entry name" value="PK beta-barrel domain-like"/>
    <property type="match status" value="1"/>
</dbReference>
<dbReference type="InterPro" id="IPR052353">
    <property type="entry name" value="Benzoxazolinone_Detox_Enz"/>
</dbReference>
<dbReference type="PANTHER" id="PTHR30212">
    <property type="entry name" value="PROTEIN YIIM"/>
    <property type="match status" value="1"/>
</dbReference>
<dbReference type="GO" id="GO:0030151">
    <property type="term" value="F:molybdenum ion binding"/>
    <property type="evidence" value="ECO:0007669"/>
    <property type="project" value="InterPro"/>
</dbReference>
<organism evidence="3 4">
    <name type="scientific">Pseudoduganella flava</name>
    <dbReference type="NCBI Taxonomy" id="871742"/>
    <lineage>
        <taxon>Bacteria</taxon>
        <taxon>Pseudomonadati</taxon>
        <taxon>Pseudomonadota</taxon>
        <taxon>Betaproteobacteria</taxon>
        <taxon>Burkholderiales</taxon>
        <taxon>Oxalobacteraceae</taxon>
        <taxon>Telluria group</taxon>
        <taxon>Pseudoduganella</taxon>
    </lineage>
</organism>
<evidence type="ECO:0000259" key="1">
    <source>
        <dbReference type="PROSITE" id="PS51340"/>
    </source>
</evidence>
<dbReference type="Proteomes" id="UP000315112">
    <property type="component" value="Unassembled WGS sequence"/>
</dbReference>
<evidence type="ECO:0000313" key="2">
    <source>
        <dbReference type="EMBL" id="QGZ38134.1"/>
    </source>
</evidence>
<dbReference type="PROSITE" id="PS51340">
    <property type="entry name" value="MOSC"/>
    <property type="match status" value="1"/>
</dbReference>
<evidence type="ECO:0000313" key="3">
    <source>
        <dbReference type="EMBL" id="TWI50350.1"/>
    </source>
</evidence>
<reference evidence="3" key="2">
    <citation type="submission" date="2019-07" db="EMBL/GenBank/DDBJ databases">
        <authorList>
            <person name="Whitman W."/>
            <person name="Huntemann M."/>
            <person name="Clum A."/>
            <person name="Pillay M."/>
            <person name="Palaniappan K."/>
            <person name="Varghese N."/>
            <person name="Mikhailova N."/>
            <person name="Stamatis D."/>
            <person name="Reddy T."/>
            <person name="Daum C."/>
            <person name="Shapiro N."/>
            <person name="Ivanova N."/>
            <person name="Kyrpides N."/>
            <person name="Woyke T."/>
        </authorList>
    </citation>
    <scope>NUCLEOTIDE SEQUENCE</scope>
    <source>
        <strain evidence="3">CGMCC 1.10685</strain>
    </source>
</reference>
<reference evidence="2 5" key="3">
    <citation type="submission" date="2019-12" db="EMBL/GenBank/DDBJ databases">
        <title>Draft Genome Sequences of Six Type Strains of the Genus Massilia.</title>
        <authorList>
            <person name="Miess H."/>
            <person name="Frediansyah A."/>
            <person name="Goeker M."/>
            <person name="Gross H."/>
        </authorList>
    </citation>
    <scope>NUCLEOTIDE SEQUENCE [LARGE SCALE GENOMIC DNA]</scope>
    <source>
        <strain evidence="2 5">DSM 26639</strain>
    </source>
</reference>